<dbReference type="SUPFAM" id="SSF52777">
    <property type="entry name" value="CoA-dependent acyltransferases"/>
    <property type="match status" value="1"/>
</dbReference>
<comment type="caution">
    <text evidence="1">The sequence shown here is derived from an EMBL/GenBank/DDBJ whole genome shotgun (WGS) entry which is preliminary data.</text>
</comment>
<proteinExistence type="predicted"/>
<name>A0ABU4GSQ3_9CLOT</name>
<protein>
    <submittedName>
        <fullName evidence="1">CatA-like O-acetyltransferase</fullName>
    </submittedName>
</protein>
<dbReference type="PANTHER" id="PTHR38474:SF1">
    <property type="entry name" value="SLR0299 PROTEIN"/>
    <property type="match status" value="1"/>
</dbReference>
<dbReference type="Proteomes" id="UP001276854">
    <property type="component" value="Unassembled WGS sequence"/>
</dbReference>
<dbReference type="InterPro" id="IPR023213">
    <property type="entry name" value="CAT-like_dom_sf"/>
</dbReference>
<sequence>MNVSVHCQIFRNSIEPSYCVTFELDITNFLAKVRAEKFPFTFSLIFIVSKCANNIEEFRYRFLDDRIVLYDRINTAFTYLDKDTELFKVINVEMQDTLEQYNSAAARKAENQKDYFTGPLGNDVFQFSPMPWVSYTHISHTNSGKKDNATPLFDWGKYFDRDGKKIFPFTVQVHHSFVDGIHIGKLVDSLQNYLNGLYDSNF</sequence>
<gene>
    <name evidence="1" type="ORF">RZO55_24025</name>
</gene>
<reference evidence="1 2" key="1">
    <citation type="submission" date="2023-10" db="EMBL/GenBank/DDBJ databases">
        <title>A novel Glycoside Hydrolase 43-Like Enzyme from Clostrdium boliviensis is an Endo-xylanase, and a Candidate for Xylooligosaccharides Production from Different Xylan Substrates.</title>
        <authorList>
            <person name="Alvarez M.T."/>
            <person name="Rocabado-Villegas L.R."/>
            <person name="Salas-Veizaga D.M."/>
            <person name="Linares-Pasten J.A."/>
            <person name="Gudmundsdottir E.E."/>
            <person name="Hreggvidsson G.O."/>
            <person name="Adlercreutz P."/>
            <person name="Nordberg Karlsson E."/>
        </authorList>
    </citation>
    <scope>NUCLEOTIDE SEQUENCE [LARGE SCALE GENOMIC DNA]</scope>
    <source>
        <strain evidence="1 2">E-1</strain>
    </source>
</reference>
<evidence type="ECO:0000313" key="1">
    <source>
        <dbReference type="EMBL" id="MDW2800641.1"/>
    </source>
</evidence>
<dbReference type="PIRSF" id="PIRSF000440">
    <property type="entry name" value="CAT"/>
    <property type="match status" value="1"/>
</dbReference>
<keyword evidence="2" id="KW-1185">Reference proteome</keyword>
<dbReference type="SMART" id="SM01059">
    <property type="entry name" value="CAT"/>
    <property type="match status" value="1"/>
</dbReference>
<dbReference type="RefSeq" id="WP_318067106.1">
    <property type="nucleotide sequence ID" value="NZ_JAWONS010000329.1"/>
</dbReference>
<organism evidence="1 2">
    <name type="scientific">Clostridium boliviensis</name>
    <dbReference type="NCBI Taxonomy" id="318465"/>
    <lineage>
        <taxon>Bacteria</taxon>
        <taxon>Bacillati</taxon>
        <taxon>Bacillota</taxon>
        <taxon>Clostridia</taxon>
        <taxon>Eubacteriales</taxon>
        <taxon>Clostridiaceae</taxon>
        <taxon>Clostridium</taxon>
    </lineage>
</organism>
<accession>A0ABU4GSQ3</accession>
<dbReference type="Pfam" id="PF00302">
    <property type="entry name" value="CAT"/>
    <property type="match status" value="1"/>
</dbReference>
<dbReference type="InterPro" id="IPR001707">
    <property type="entry name" value="Cmp_AcTrfase"/>
</dbReference>
<dbReference type="PANTHER" id="PTHR38474">
    <property type="entry name" value="SLR0299 PROTEIN"/>
    <property type="match status" value="1"/>
</dbReference>
<evidence type="ECO:0000313" key="2">
    <source>
        <dbReference type="Proteomes" id="UP001276854"/>
    </source>
</evidence>
<dbReference type="EMBL" id="JAWONS010000329">
    <property type="protein sequence ID" value="MDW2800641.1"/>
    <property type="molecule type" value="Genomic_DNA"/>
</dbReference>
<dbReference type="Gene3D" id="3.30.559.10">
    <property type="entry name" value="Chloramphenicol acetyltransferase-like domain"/>
    <property type="match status" value="1"/>
</dbReference>